<keyword evidence="6" id="KW-0479">Metal-binding</keyword>
<dbReference type="InterPro" id="IPR000917">
    <property type="entry name" value="Sulfatase_N"/>
</dbReference>
<evidence type="ECO:0000256" key="2">
    <source>
        <dbReference type="ARBA" id="ARBA00022475"/>
    </source>
</evidence>
<feature type="transmembrane region" description="Helical" evidence="8">
    <location>
        <begin position="12"/>
        <end position="37"/>
    </location>
</feature>
<dbReference type="GO" id="GO:0005886">
    <property type="term" value="C:plasma membrane"/>
    <property type="evidence" value="ECO:0007669"/>
    <property type="project" value="UniProtKB-SubCell"/>
</dbReference>
<evidence type="ECO:0000256" key="3">
    <source>
        <dbReference type="ARBA" id="ARBA00022692"/>
    </source>
</evidence>
<dbReference type="Pfam" id="PF00884">
    <property type="entry name" value="Sulfatase"/>
    <property type="match status" value="1"/>
</dbReference>
<keyword evidence="11" id="KW-1185">Reference proteome</keyword>
<dbReference type="eggNOG" id="COG1368">
    <property type="taxonomic scope" value="Bacteria"/>
</dbReference>
<evidence type="ECO:0000256" key="8">
    <source>
        <dbReference type="SAM" id="Phobius"/>
    </source>
</evidence>
<protein>
    <recommendedName>
        <fullName evidence="9">Sulfatase N-terminal domain-containing protein</fullName>
    </recommendedName>
</protein>
<feature type="transmembrane region" description="Helical" evidence="8">
    <location>
        <begin position="70"/>
        <end position="90"/>
    </location>
</feature>
<feature type="transmembrane region" description="Helical" evidence="8">
    <location>
        <begin position="154"/>
        <end position="173"/>
    </location>
</feature>
<keyword evidence="6" id="KW-0464">Manganese</keyword>
<dbReference type="CDD" id="cd16015">
    <property type="entry name" value="LTA_synthase"/>
    <property type="match status" value="1"/>
</dbReference>
<proteinExistence type="predicted"/>
<evidence type="ECO:0000256" key="4">
    <source>
        <dbReference type="ARBA" id="ARBA00022989"/>
    </source>
</evidence>
<dbReference type="PIRSF" id="PIRSF005091">
    <property type="entry name" value="Mmb_sulf_HI1246"/>
    <property type="match status" value="1"/>
</dbReference>
<comment type="caution">
    <text evidence="10">The sequence shown here is derived from an EMBL/GenBank/DDBJ whole genome shotgun (WGS) entry which is preliminary data.</text>
</comment>
<keyword evidence="5 8" id="KW-0472">Membrane</keyword>
<dbReference type="Proteomes" id="UP000004913">
    <property type="component" value="Unassembled WGS sequence"/>
</dbReference>
<sequence>MLNRIKGKLNNQLIGAFAYLLSVHILFLIIFSLFRFLSFLQNKVYLESIDDSLRTTYTVAIFTKGLRFDNVITCYIMVVPLIILSVLALFNKFNKSVLRVANVYFIIFGIIVFAISAADIPYLQYFNKHIGFSVFNWLGYSVETYGMIVEDNSLFAYLLIYLFVVGLFTFFVVKIGQCMLRRFRTNMDKREFKIWIPILFCILSVCLLGARGLIHKRLVLADSYFCNQLMLCQMVVNPVFYLLNTPVSAQSMSLEDEYVSLELINEELGFKAVDKNYYKKDIMTCDTVTHPNVVIVLVESFSSDYLNDSVGGKLLMPYLNDLKDKSYYFENIYSQGTHTNQGIISTLYGFPAIFDVVMSMKAPIELNHVSYDDERYKNTRRAVPVYHGLPNDLKKSGYKNLFFVTNSLAFDNLDYFLPLNGFDECFGVKDYPPLAQVGIWGVSDKYLFDYSLSKMDSVYKEGIPFYANVLTISNHPPYALPEEFLKNEASEDEAAMAYTDYCIEWFITEASDKDWYDNTIFVFLGDHGRVREPEYDIPLSLIHIPLIIYSPLFENEAKIVSDLGGQIDVYATLMGLMHKEPAYNTFGIDLLKDKRPYIYFTSDDKLGCLGNDYYYINDLSSDRELLYELSDKSISNKIEHNKALADSMKRYSGSMIEGAKHIFKNYLK</sequence>
<keyword evidence="3 8" id="KW-0812">Transmembrane</keyword>
<name>F5IST6_9BACT</name>
<reference evidence="10 11" key="1">
    <citation type="submission" date="2011-04" db="EMBL/GenBank/DDBJ databases">
        <title>The Genome Sequence of Dysgonomonas gadei ATCC BAA-286.</title>
        <authorList>
            <consortium name="The Broad Institute Genome Sequencing Platform"/>
            <person name="Earl A."/>
            <person name="Ward D."/>
            <person name="Feldgarden M."/>
            <person name="Gevers D."/>
            <person name="Pudlo N."/>
            <person name="Martens E."/>
            <person name="Allen-Vercoe E."/>
            <person name="Young S.K."/>
            <person name="Zeng Q."/>
            <person name="Gargeya S."/>
            <person name="Fitzgerald M."/>
            <person name="Haas B."/>
            <person name="Abouelleil A."/>
            <person name="Alvarado L."/>
            <person name="Arachchi H.M."/>
            <person name="Berlin A."/>
            <person name="Brown A."/>
            <person name="Chapman S.B."/>
            <person name="Chen Z."/>
            <person name="Dunbar C."/>
            <person name="Freedman E."/>
            <person name="Gearin G."/>
            <person name="Gellesch M."/>
            <person name="Goldberg J."/>
            <person name="Griggs A."/>
            <person name="Gujja S."/>
            <person name="Heiman D."/>
            <person name="Howarth C."/>
            <person name="Larson L."/>
            <person name="Lui A."/>
            <person name="MacDonald P.J.P."/>
            <person name="Mehta T."/>
            <person name="Montmayeur A."/>
            <person name="Murphy C."/>
            <person name="Neiman D."/>
            <person name="Pearson M."/>
            <person name="Priest M."/>
            <person name="Roberts A."/>
            <person name="Saif S."/>
            <person name="Shea T."/>
            <person name="Shenoy N."/>
            <person name="Sisk P."/>
            <person name="Stolte C."/>
            <person name="Sykes S."/>
            <person name="Yandava C."/>
            <person name="Wortman J."/>
            <person name="Nusbaum C."/>
            <person name="Birren B."/>
        </authorList>
    </citation>
    <scope>NUCLEOTIDE SEQUENCE [LARGE SCALE GENOMIC DNA]</scope>
    <source>
        <strain evidence="10 11">ATCC BAA-286</strain>
    </source>
</reference>
<dbReference type="GO" id="GO:0046872">
    <property type="term" value="F:metal ion binding"/>
    <property type="evidence" value="ECO:0007669"/>
    <property type="project" value="UniProtKB-KW"/>
</dbReference>
<organism evidence="10 11">
    <name type="scientific">Dysgonomonas gadei ATCC BAA-286</name>
    <dbReference type="NCBI Taxonomy" id="742766"/>
    <lineage>
        <taxon>Bacteria</taxon>
        <taxon>Pseudomonadati</taxon>
        <taxon>Bacteroidota</taxon>
        <taxon>Bacteroidia</taxon>
        <taxon>Bacteroidales</taxon>
        <taxon>Dysgonomonadaceae</taxon>
        <taxon>Dysgonomonas</taxon>
    </lineage>
</organism>
<evidence type="ECO:0000313" key="10">
    <source>
        <dbReference type="EMBL" id="EGK02031.1"/>
    </source>
</evidence>
<comment type="subcellular location">
    <subcellularLocation>
        <location evidence="1">Cell membrane</location>
        <topology evidence="1">Multi-pass membrane protein</topology>
    </subcellularLocation>
</comment>
<dbReference type="OrthoDB" id="9777768at2"/>
<dbReference type="SUPFAM" id="SSF53649">
    <property type="entry name" value="Alkaline phosphatase-like"/>
    <property type="match status" value="1"/>
</dbReference>
<accession>F5IST6</accession>
<dbReference type="AlphaFoldDB" id="F5IST6"/>
<dbReference type="Gene3D" id="3.40.720.10">
    <property type="entry name" value="Alkaline Phosphatase, subunit A"/>
    <property type="match status" value="1"/>
</dbReference>
<evidence type="ECO:0000256" key="6">
    <source>
        <dbReference type="PIRSR" id="PIRSR005091-2"/>
    </source>
</evidence>
<dbReference type="STRING" id="742766.HMPREF9455_00153"/>
<dbReference type="HOGENOM" id="CLU_014653_3_1_10"/>
<evidence type="ECO:0000256" key="1">
    <source>
        <dbReference type="ARBA" id="ARBA00004651"/>
    </source>
</evidence>
<feature type="binding site" evidence="6">
    <location>
        <position position="475"/>
    </location>
    <ligand>
        <name>substrate</name>
    </ligand>
</feature>
<keyword evidence="2" id="KW-1003">Cell membrane</keyword>
<feature type="binding site" evidence="7">
    <location>
        <position position="526"/>
    </location>
    <ligand>
        <name>Mn(2+)</name>
        <dbReference type="ChEBI" id="CHEBI:29035"/>
    </ligand>
</feature>
<feature type="binding site" evidence="7">
    <location>
        <position position="527"/>
    </location>
    <ligand>
        <name>Mn(2+)</name>
        <dbReference type="ChEBI" id="CHEBI:29035"/>
    </ligand>
</feature>
<evidence type="ECO:0000256" key="7">
    <source>
        <dbReference type="PIRSR" id="PIRSR005091-3"/>
    </source>
</evidence>
<dbReference type="InterPro" id="IPR050448">
    <property type="entry name" value="OpgB/LTA_synthase_biosynth"/>
</dbReference>
<feature type="binding site" evidence="7">
    <location>
        <position position="299"/>
    </location>
    <ligand>
        <name>Mn(2+)</name>
        <dbReference type="ChEBI" id="CHEBI:29035"/>
    </ligand>
</feature>
<feature type="domain" description="Sulfatase N-terminal" evidence="9">
    <location>
        <begin position="291"/>
        <end position="578"/>
    </location>
</feature>
<keyword evidence="4 8" id="KW-1133">Transmembrane helix</keyword>
<dbReference type="PANTHER" id="PTHR47371">
    <property type="entry name" value="LIPOTEICHOIC ACID SYNTHASE"/>
    <property type="match status" value="1"/>
</dbReference>
<dbReference type="InterPro" id="IPR012160">
    <property type="entry name" value="LtaS-like"/>
</dbReference>
<feature type="transmembrane region" description="Helical" evidence="8">
    <location>
        <begin position="194"/>
        <end position="214"/>
    </location>
</feature>
<evidence type="ECO:0000256" key="5">
    <source>
        <dbReference type="ARBA" id="ARBA00023136"/>
    </source>
</evidence>
<dbReference type="RefSeq" id="WP_006797655.1">
    <property type="nucleotide sequence ID" value="NZ_GL891979.1"/>
</dbReference>
<feature type="transmembrane region" description="Helical" evidence="8">
    <location>
        <begin position="102"/>
        <end position="123"/>
    </location>
</feature>
<dbReference type="PANTHER" id="PTHR47371:SF3">
    <property type="entry name" value="PHOSPHOGLYCEROL TRANSFERASE I"/>
    <property type="match status" value="1"/>
</dbReference>
<evidence type="ECO:0000313" key="11">
    <source>
        <dbReference type="Proteomes" id="UP000004913"/>
    </source>
</evidence>
<dbReference type="InterPro" id="IPR017850">
    <property type="entry name" value="Alkaline_phosphatase_core_sf"/>
</dbReference>
<gene>
    <name evidence="10" type="ORF">HMPREF9455_00153</name>
</gene>
<dbReference type="EMBL" id="ADLV01000002">
    <property type="protein sequence ID" value="EGK02031.1"/>
    <property type="molecule type" value="Genomic_DNA"/>
</dbReference>
<evidence type="ECO:0000259" key="9">
    <source>
        <dbReference type="Pfam" id="PF00884"/>
    </source>
</evidence>